<protein>
    <submittedName>
        <fullName evidence="1">Antitoxin</fullName>
    </submittedName>
</protein>
<organism evidence="1 2">
    <name type="scientific">Clostridium felsineum</name>
    <dbReference type="NCBI Taxonomy" id="36839"/>
    <lineage>
        <taxon>Bacteria</taxon>
        <taxon>Bacillati</taxon>
        <taxon>Bacillota</taxon>
        <taxon>Clostridia</taxon>
        <taxon>Eubacteriales</taxon>
        <taxon>Clostridiaceae</taxon>
        <taxon>Clostridium</taxon>
    </lineage>
</organism>
<sequence>MKYRFSFEKGNDGYNKIILPEEIKLIEYVFEDMESFGEPIFQSFVEKVVNKDSNYEGVSGNICSLEINRDFTTVSTEFFTSEMVDECKIETDELMLLILAWIDENKEQLQLN</sequence>
<dbReference type="Proteomes" id="UP000190951">
    <property type="component" value="Chromosome"/>
</dbReference>
<proteinExistence type="predicted"/>
<dbReference type="AlphaFoldDB" id="A0A1S8L581"/>
<dbReference type="STRING" id="84029.CROST_06910"/>
<name>A0A1S8L581_9CLOT</name>
<accession>A0A1S8L581</accession>
<reference evidence="1 2" key="1">
    <citation type="submission" date="2022-04" db="EMBL/GenBank/DDBJ databases">
        <title>Genome sequence of C. roseum typestrain.</title>
        <authorList>
            <person name="Poehlein A."/>
            <person name="Schoch T."/>
            <person name="Duerre P."/>
            <person name="Daniel R."/>
        </authorList>
    </citation>
    <scope>NUCLEOTIDE SEQUENCE [LARGE SCALE GENOMIC DNA]</scope>
    <source>
        <strain evidence="1 2">DSM 7320</strain>
    </source>
</reference>
<dbReference type="RefSeq" id="WP_077836240.1">
    <property type="nucleotide sequence ID" value="NZ_CP096983.1"/>
</dbReference>
<evidence type="ECO:0000313" key="2">
    <source>
        <dbReference type="Proteomes" id="UP000190951"/>
    </source>
</evidence>
<dbReference type="EMBL" id="CP096983">
    <property type="protein sequence ID" value="URZ10837.1"/>
    <property type="molecule type" value="Genomic_DNA"/>
</dbReference>
<gene>
    <name evidence="1" type="ORF">CROST_015520</name>
</gene>
<evidence type="ECO:0000313" key="1">
    <source>
        <dbReference type="EMBL" id="URZ10837.1"/>
    </source>
</evidence>
<dbReference type="KEGG" id="crw:CROST_015520"/>
<keyword evidence="2" id="KW-1185">Reference proteome</keyword>